<dbReference type="EMBL" id="SCKG01000008">
    <property type="protein sequence ID" value="TDH09068.1"/>
    <property type="molecule type" value="Genomic_DNA"/>
</dbReference>
<reference evidence="2 3" key="1">
    <citation type="submission" date="2019-01" db="EMBL/GenBank/DDBJ databases">
        <title>A chromosome-scale genome assembly of the yellow perch, Perca flavescens.</title>
        <authorList>
            <person name="Feron R."/>
            <person name="Morvezen R."/>
            <person name="Bestin A."/>
            <person name="Haffray P."/>
            <person name="Klopp C."/>
            <person name="Zahm M."/>
            <person name="Cabau C."/>
            <person name="Roques C."/>
            <person name="Donnadieu C."/>
            <person name="Bouchez O."/>
            <person name="Christie M."/>
            <person name="Larson W."/>
            <person name="Guiguen Y."/>
        </authorList>
    </citation>
    <scope>NUCLEOTIDE SEQUENCE [LARGE SCALE GENOMIC DNA]</scope>
    <source>
        <strain evidence="2">YP-PL-M2</strain>
        <tissue evidence="2">Blood</tissue>
    </source>
</reference>
<evidence type="ECO:0008006" key="4">
    <source>
        <dbReference type="Google" id="ProtNLM"/>
    </source>
</evidence>
<proteinExistence type="predicted"/>
<comment type="caution">
    <text evidence="2">The sequence shown here is derived from an EMBL/GenBank/DDBJ whole genome shotgun (WGS) entry which is preliminary data.</text>
</comment>
<organism evidence="2 3">
    <name type="scientific">Perca flavescens</name>
    <name type="common">American yellow perch</name>
    <name type="synonym">Morone flavescens</name>
    <dbReference type="NCBI Taxonomy" id="8167"/>
    <lineage>
        <taxon>Eukaryota</taxon>
        <taxon>Metazoa</taxon>
        <taxon>Chordata</taxon>
        <taxon>Craniata</taxon>
        <taxon>Vertebrata</taxon>
        <taxon>Euteleostomi</taxon>
        <taxon>Actinopterygii</taxon>
        <taxon>Neopterygii</taxon>
        <taxon>Teleostei</taxon>
        <taxon>Neoteleostei</taxon>
        <taxon>Acanthomorphata</taxon>
        <taxon>Eupercaria</taxon>
        <taxon>Perciformes</taxon>
        <taxon>Percoidei</taxon>
        <taxon>Percidae</taxon>
        <taxon>Percinae</taxon>
        <taxon>Perca</taxon>
    </lineage>
</organism>
<feature type="compositionally biased region" description="Basic and acidic residues" evidence="1">
    <location>
        <begin position="276"/>
        <end position="287"/>
    </location>
</feature>
<evidence type="ECO:0000313" key="2">
    <source>
        <dbReference type="EMBL" id="TDH09068.1"/>
    </source>
</evidence>
<dbReference type="PANTHER" id="PTHR22442:SF4">
    <property type="entry name" value="PROTEIN FAM169BP"/>
    <property type="match status" value="1"/>
</dbReference>
<name>A0A484D192_PERFV</name>
<keyword evidence="3" id="KW-1185">Reference proteome</keyword>
<accession>A0A484D192</accession>
<gene>
    <name evidence="2" type="ORF">EPR50_G00082930</name>
</gene>
<dbReference type="STRING" id="8167.A0A484D192"/>
<dbReference type="PANTHER" id="PTHR22442">
    <property type="match status" value="1"/>
</dbReference>
<evidence type="ECO:0000256" key="1">
    <source>
        <dbReference type="SAM" id="MobiDB-lite"/>
    </source>
</evidence>
<feature type="compositionally biased region" description="Polar residues" evidence="1">
    <location>
        <begin position="263"/>
        <end position="275"/>
    </location>
</feature>
<dbReference type="AlphaFoldDB" id="A0A484D192"/>
<evidence type="ECO:0000313" key="3">
    <source>
        <dbReference type="Proteomes" id="UP000295070"/>
    </source>
</evidence>
<feature type="region of interest" description="Disordered" evidence="1">
    <location>
        <begin position="263"/>
        <end position="287"/>
    </location>
</feature>
<dbReference type="Proteomes" id="UP000295070">
    <property type="component" value="Chromosome 8"/>
</dbReference>
<protein>
    <recommendedName>
        <fullName evidence="4">Protein FAM169B</fullName>
    </recommendedName>
</protein>
<dbReference type="InterPro" id="IPR029625">
    <property type="entry name" value="FAM169"/>
</dbReference>
<sequence length="287" mass="32748">MYPVDLPDVDDTGLTSASEQYLSSLESRPWNNEWFQLSQTSKVAITADNARRVQLFEDDQPDCALLALYSPDDPTQVVALYLHEKWWCVEDVLRTSSKSRSGLITVQSLTERVIVFLLSQVVERSSQEKALFSLHPRTESCKLLWRDSQAVGFYTVKHKGSLCDSWSSCCYLLPALDTVLVRRSWRRRGFGLLMLEDYCSSFYTETCLGVSSPLSPSMAAVCRSFLQQHEEHLEQLYEVEAPGDWTQRRNIWLSIQLGRYSFGNNEENSPTSGETQRNKGDDSSQKT</sequence>